<evidence type="ECO:0000313" key="1">
    <source>
        <dbReference type="EMBL" id="SVD40150.1"/>
    </source>
</evidence>
<proteinExistence type="predicted"/>
<protein>
    <submittedName>
        <fullName evidence="1">Uncharacterized protein</fullName>
    </submittedName>
</protein>
<dbReference type="EMBL" id="UINC01148330">
    <property type="protein sequence ID" value="SVD40150.1"/>
    <property type="molecule type" value="Genomic_DNA"/>
</dbReference>
<accession>A0A382V113</accession>
<name>A0A382V113_9ZZZZ</name>
<dbReference type="AlphaFoldDB" id="A0A382V113"/>
<sequence>MRSAGILRYVAAQCTSALRRRVRSVVQAERLRCLRQSGIDHPRLQPRESVLGIDLEDLVHARRAHDNPVLRRERTPGQPCARATWHHLDTRPMQYLNNPGYFIGRRRQYDRARHDPVGGEPIGLIDEQAIRVGDDVLLADNFSQLEHERPGNRRHARLEGHGRGDL</sequence>
<gene>
    <name evidence="1" type="ORF">METZ01_LOCUS393004</name>
</gene>
<organism evidence="1">
    <name type="scientific">marine metagenome</name>
    <dbReference type="NCBI Taxonomy" id="408172"/>
    <lineage>
        <taxon>unclassified sequences</taxon>
        <taxon>metagenomes</taxon>
        <taxon>ecological metagenomes</taxon>
    </lineage>
</organism>
<reference evidence="1" key="1">
    <citation type="submission" date="2018-05" db="EMBL/GenBank/DDBJ databases">
        <authorList>
            <person name="Lanie J.A."/>
            <person name="Ng W.-L."/>
            <person name="Kazmierczak K.M."/>
            <person name="Andrzejewski T.M."/>
            <person name="Davidsen T.M."/>
            <person name="Wayne K.J."/>
            <person name="Tettelin H."/>
            <person name="Glass J.I."/>
            <person name="Rusch D."/>
            <person name="Podicherti R."/>
            <person name="Tsui H.-C.T."/>
            <person name="Winkler M.E."/>
        </authorList>
    </citation>
    <scope>NUCLEOTIDE SEQUENCE</scope>
</reference>
<feature type="non-terminal residue" evidence="1">
    <location>
        <position position="166"/>
    </location>
</feature>